<dbReference type="PANTHER" id="PTHR43557">
    <property type="entry name" value="APOPTOSIS-INDUCING FACTOR 1"/>
    <property type="match status" value="1"/>
</dbReference>
<keyword evidence="3" id="KW-0274">FAD</keyword>
<evidence type="ECO:0000256" key="3">
    <source>
        <dbReference type="ARBA" id="ARBA00022827"/>
    </source>
</evidence>
<proteinExistence type="predicted"/>
<organism evidence="7 8">
    <name type="scientific">Amycolatopsis deserti</name>
    <dbReference type="NCBI Taxonomy" id="185696"/>
    <lineage>
        <taxon>Bacteria</taxon>
        <taxon>Bacillati</taxon>
        <taxon>Actinomycetota</taxon>
        <taxon>Actinomycetes</taxon>
        <taxon>Pseudonocardiales</taxon>
        <taxon>Pseudonocardiaceae</taxon>
        <taxon>Amycolatopsis</taxon>
    </lineage>
</organism>
<dbReference type="Gene3D" id="3.30.390.30">
    <property type="match status" value="1"/>
</dbReference>
<keyword evidence="2" id="KW-0285">Flavoprotein</keyword>
<name>A0ABQ3IDV2_9PSEU</name>
<keyword evidence="4" id="KW-0560">Oxidoreductase</keyword>
<keyword evidence="8" id="KW-1185">Reference proteome</keyword>
<sequence length="400" mass="42556">MDHDDVVVIIGAGLAGTKAAETLREENFAGRVVLIGAEPELPYDRPPLSKGYLLGNQDRGAVFLHDEQWYADNAVELVRGRRVVALDRAAHRVELEDGERIGYTKLLLATGSSPRRLRVPGHELDGVHYLRRLGHADDLRAALDGGGRVVVVGGGWIGLETAAAARTLGCDVTIVEPADTPLQAALGPELGAFFADVHRGQGVDLRLGTGVTEFRGTGRVSAVVTGDGTVIPADLVIVGVGARPDTELATAAGLPADDGVLVDASLRTADPDVFAAGDVARAHHPFYDSAIRVEHWAGALKGGPAAARAILGQDVSYGELPYFFSDQYDLGMEFAGWFPPGGYDRVITRGDVPGHAFQAYWLSGSHVVAGLHVNQWDEGIEPVKDLIRSRRPVDPERLAA</sequence>
<evidence type="ECO:0000259" key="6">
    <source>
        <dbReference type="Pfam" id="PF14759"/>
    </source>
</evidence>
<dbReference type="InterPro" id="IPR016156">
    <property type="entry name" value="FAD/NAD-linked_Rdtase_dimer_sf"/>
</dbReference>
<comment type="caution">
    <text evidence="7">The sequence shown here is derived from an EMBL/GenBank/DDBJ whole genome shotgun (WGS) entry which is preliminary data.</text>
</comment>
<evidence type="ECO:0000259" key="5">
    <source>
        <dbReference type="Pfam" id="PF07992"/>
    </source>
</evidence>
<evidence type="ECO:0000313" key="7">
    <source>
        <dbReference type="EMBL" id="GHE76557.1"/>
    </source>
</evidence>
<dbReference type="Pfam" id="PF14759">
    <property type="entry name" value="Reductase_C"/>
    <property type="match status" value="1"/>
</dbReference>
<accession>A0ABQ3IDV2</accession>
<dbReference type="InterPro" id="IPR023753">
    <property type="entry name" value="FAD/NAD-binding_dom"/>
</dbReference>
<evidence type="ECO:0000256" key="2">
    <source>
        <dbReference type="ARBA" id="ARBA00022630"/>
    </source>
</evidence>
<dbReference type="PRINTS" id="PR00368">
    <property type="entry name" value="FADPNR"/>
</dbReference>
<protein>
    <submittedName>
        <fullName evidence="7">Ferredoxin</fullName>
    </submittedName>
</protein>
<comment type="cofactor">
    <cofactor evidence="1">
        <name>FAD</name>
        <dbReference type="ChEBI" id="CHEBI:57692"/>
    </cofactor>
</comment>
<dbReference type="SUPFAM" id="SSF55424">
    <property type="entry name" value="FAD/NAD-linked reductases, dimerisation (C-terminal) domain"/>
    <property type="match status" value="1"/>
</dbReference>
<feature type="domain" description="Reductase C-terminal" evidence="6">
    <location>
        <begin position="322"/>
        <end position="399"/>
    </location>
</feature>
<gene>
    <name evidence="7" type="ORF">GCM10017786_02030</name>
</gene>
<evidence type="ECO:0000256" key="1">
    <source>
        <dbReference type="ARBA" id="ARBA00001974"/>
    </source>
</evidence>
<dbReference type="InterPro" id="IPR036188">
    <property type="entry name" value="FAD/NAD-bd_sf"/>
</dbReference>
<dbReference type="SUPFAM" id="SSF51905">
    <property type="entry name" value="FAD/NAD(P)-binding domain"/>
    <property type="match status" value="2"/>
</dbReference>
<dbReference type="PRINTS" id="PR00411">
    <property type="entry name" value="PNDRDTASEI"/>
</dbReference>
<dbReference type="EMBL" id="BNAU01000001">
    <property type="protein sequence ID" value="GHE76557.1"/>
    <property type="molecule type" value="Genomic_DNA"/>
</dbReference>
<evidence type="ECO:0000313" key="8">
    <source>
        <dbReference type="Proteomes" id="UP000605897"/>
    </source>
</evidence>
<evidence type="ECO:0000256" key="4">
    <source>
        <dbReference type="ARBA" id="ARBA00023002"/>
    </source>
</evidence>
<dbReference type="InterPro" id="IPR050446">
    <property type="entry name" value="FAD-oxidoreductase/Apoptosis"/>
</dbReference>
<dbReference type="Pfam" id="PF07992">
    <property type="entry name" value="Pyr_redox_2"/>
    <property type="match status" value="1"/>
</dbReference>
<reference evidence="8" key="1">
    <citation type="journal article" date="2019" name="Int. J. Syst. Evol. Microbiol.">
        <title>The Global Catalogue of Microorganisms (GCM) 10K type strain sequencing project: providing services to taxonomists for standard genome sequencing and annotation.</title>
        <authorList>
            <consortium name="The Broad Institute Genomics Platform"/>
            <consortium name="The Broad Institute Genome Sequencing Center for Infectious Disease"/>
            <person name="Wu L."/>
            <person name="Ma J."/>
        </authorList>
    </citation>
    <scope>NUCLEOTIDE SEQUENCE [LARGE SCALE GENOMIC DNA]</scope>
    <source>
        <strain evidence="8">CGMCC 4.7677</strain>
    </source>
</reference>
<dbReference type="RefSeq" id="WP_191242574.1">
    <property type="nucleotide sequence ID" value="NZ_BNAU01000001.1"/>
</dbReference>
<feature type="domain" description="FAD/NAD(P)-binding" evidence="5">
    <location>
        <begin position="7"/>
        <end position="297"/>
    </location>
</feature>
<dbReference type="Proteomes" id="UP000605897">
    <property type="component" value="Unassembled WGS sequence"/>
</dbReference>
<dbReference type="PANTHER" id="PTHR43557:SF2">
    <property type="entry name" value="RIESKE DOMAIN-CONTAINING PROTEIN-RELATED"/>
    <property type="match status" value="1"/>
</dbReference>
<dbReference type="InterPro" id="IPR028202">
    <property type="entry name" value="Reductase_C"/>
</dbReference>
<dbReference type="Gene3D" id="3.50.50.60">
    <property type="entry name" value="FAD/NAD(P)-binding domain"/>
    <property type="match status" value="2"/>
</dbReference>